<proteinExistence type="predicted"/>
<keyword evidence="2" id="KW-0479">Metal-binding</keyword>
<keyword evidence="7" id="KW-0539">Nucleus</keyword>
<evidence type="ECO:0000256" key="2">
    <source>
        <dbReference type="ARBA" id="ARBA00022723"/>
    </source>
</evidence>
<dbReference type="GO" id="GO:0005634">
    <property type="term" value="C:nucleus"/>
    <property type="evidence" value="ECO:0007669"/>
    <property type="project" value="UniProtKB-SubCell"/>
</dbReference>
<accession>A0A834ZC58</accession>
<dbReference type="AlphaFoldDB" id="A0A834ZC58"/>
<dbReference type="PANTHER" id="PTHR45801:SF117">
    <property type="entry name" value="OS07G0417400 PROTEIN"/>
    <property type="match status" value="1"/>
</dbReference>
<keyword evidence="6" id="KW-0804">Transcription</keyword>
<evidence type="ECO:0000256" key="8">
    <source>
        <dbReference type="PROSITE-ProRule" id="PRU00042"/>
    </source>
</evidence>
<evidence type="ECO:0000256" key="6">
    <source>
        <dbReference type="ARBA" id="ARBA00023163"/>
    </source>
</evidence>
<keyword evidence="12" id="KW-1185">Reference proteome</keyword>
<evidence type="ECO:0000256" key="3">
    <source>
        <dbReference type="ARBA" id="ARBA00022771"/>
    </source>
</evidence>
<dbReference type="Pfam" id="PF13912">
    <property type="entry name" value="zf-C2H2_6"/>
    <property type="match status" value="1"/>
</dbReference>
<dbReference type="InterPro" id="IPR013087">
    <property type="entry name" value="Znf_C2H2_type"/>
</dbReference>
<dbReference type="InterPro" id="IPR052426">
    <property type="entry name" value="Plant_dev_regulator"/>
</dbReference>
<dbReference type="OMA" id="HRVELKH"/>
<organism evidence="11 12">
    <name type="scientific">Tetracentron sinense</name>
    <name type="common">Spur-leaf</name>
    <dbReference type="NCBI Taxonomy" id="13715"/>
    <lineage>
        <taxon>Eukaryota</taxon>
        <taxon>Viridiplantae</taxon>
        <taxon>Streptophyta</taxon>
        <taxon>Embryophyta</taxon>
        <taxon>Tracheophyta</taxon>
        <taxon>Spermatophyta</taxon>
        <taxon>Magnoliopsida</taxon>
        <taxon>Trochodendrales</taxon>
        <taxon>Trochodendraceae</taxon>
        <taxon>Tetracentron</taxon>
    </lineage>
</organism>
<dbReference type="Gene3D" id="3.30.160.60">
    <property type="entry name" value="Classic Zinc Finger"/>
    <property type="match status" value="1"/>
</dbReference>
<dbReference type="SUPFAM" id="SSF57667">
    <property type="entry name" value="beta-beta-alpha zinc fingers"/>
    <property type="match status" value="1"/>
</dbReference>
<evidence type="ECO:0000313" key="12">
    <source>
        <dbReference type="Proteomes" id="UP000655225"/>
    </source>
</evidence>
<dbReference type="Proteomes" id="UP000655225">
    <property type="component" value="Unassembled WGS sequence"/>
</dbReference>
<keyword evidence="5" id="KW-0805">Transcription regulation</keyword>
<feature type="region of interest" description="Disordered" evidence="9">
    <location>
        <begin position="1"/>
        <end position="23"/>
    </location>
</feature>
<dbReference type="GO" id="GO:0008270">
    <property type="term" value="F:zinc ion binding"/>
    <property type="evidence" value="ECO:0007669"/>
    <property type="project" value="UniProtKB-KW"/>
</dbReference>
<keyword evidence="4" id="KW-0862">Zinc</keyword>
<protein>
    <recommendedName>
        <fullName evidence="10">C2H2-type domain-containing protein</fullName>
    </recommendedName>
</protein>
<name>A0A834ZC58_TETSI</name>
<evidence type="ECO:0000313" key="11">
    <source>
        <dbReference type="EMBL" id="KAF8402970.1"/>
    </source>
</evidence>
<reference evidence="11 12" key="1">
    <citation type="submission" date="2020-04" db="EMBL/GenBank/DDBJ databases">
        <title>Plant Genome Project.</title>
        <authorList>
            <person name="Zhang R.-G."/>
        </authorList>
    </citation>
    <scope>NUCLEOTIDE SEQUENCE [LARGE SCALE GENOMIC DNA]</scope>
    <source>
        <strain evidence="11">YNK0</strain>
        <tissue evidence="11">Leaf</tissue>
    </source>
</reference>
<evidence type="ECO:0000256" key="9">
    <source>
        <dbReference type="SAM" id="MobiDB-lite"/>
    </source>
</evidence>
<keyword evidence="3 8" id="KW-0863">Zinc-finger</keyword>
<sequence length="188" mass="21383">METDPPTPDNSDQAVCTSSEDKGPSHVRYYECIFCKRGFSSAQALGGHMNIHRKHRVELKHPSNENQLYLDITKKNPSYPPISTYYQSLTLESNEEKSCTFLWPFILSREDDAIVSEDIGRGKLRQLPLFVEKPSTSIDLNSNSHFGGHQERMIQSSHVSPPRVELDLELRLGPDPQDTSSEVTKEFF</sequence>
<feature type="domain" description="C2H2-type" evidence="10">
    <location>
        <begin position="30"/>
        <end position="57"/>
    </location>
</feature>
<gene>
    <name evidence="11" type="ORF">HHK36_011063</name>
</gene>
<feature type="compositionally biased region" description="Polar residues" evidence="9">
    <location>
        <begin position="9"/>
        <end position="18"/>
    </location>
</feature>
<evidence type="ECO:0000256" key="5">
    <source>
        <dbReference type="ARBA" id="ARBA00023015"/>
    </source>
</evidence>
<evidence type="ECO:0000256" key="4">
    <source>
        <dbReference type="ARBA" id="ARBA00022833"/>
    </source>
</evidence>
<comment type="subcellular location">
    <subcellularLocation>
        <location evidence="1">Nucleus</location>
    </subcellularLocation>
</comment>
<evidence type="ECO:0000256" key="7">
    <source>
        <dbReference type="ARBA" id="ARBA00023242"/>
    </source>
</evidence>
<evidence type="ECO:0000256" key="1">
    <source>
        <dbReference type="ARBA" id="ARBA00004123"/>
    </source>
</evidence>
<dbReference type="EMBL" id="JABCRI010000007">
    <property type="protein sequence ID" value="KAF8402970.1"/>
    <property type="molecule type" value="Genomic_DNA"/>
</dbReference>
<dbReference type="PROSITE" id="PS50157">
    <property type="entry name" value="ZINC_FINGER_C2H2_2"/>
    <property type="match status" value="1"/>
</dbReference>
<dbReference type="PANTHER" id="PTHR45801">
    <property type="entry name" value="OS07G0101800 PROTEIN"/>
    <property type="match status" value="1"/>
</dbReference>
<dbReference type="PROSITE" id="PS00028">
    <property type="entry name" value="ZINC_FINGER_C2H2_1"/>
    <property type="match status" value="1"/>
</dbReference>
<comment type="caution">
    <text evidence="11">The sequence shown here is derived from an EMBL/GenBank/DDBJ whole genome shotgun (WGS) entry which is preliminary data.</text>
</comment>
<dbReference type="OrthoDB" id="780709at2759"/>
<evidence type="ECO:0000259" key="10">
    <source>
        <dbReference type="PROSITE" id="PS50157"/>
    </source>
</evidence>
<dbReference type="InterPro" id="IPR036236">
    <property type="entry name" value="Znf_C2H2_sf"/>
</dbReference>